<evidence type="ECO:0000313" key="10">
    <source>
        <dbReference type="Proteomes" id="UP001058974"/>
    </source>
</evidence>
<dbReference type="Pfam" id="PF16720">
    <property type="entry name" value="Albumin_I_a"/>
    <property type="match status" value="1"/>
</dbReference>
<dbReference type="InterPro" id="IPR032000">
    <property type="entry name" value="Albumin_I_a"/>
</dbReference>
<feature type="domain" description="Albumin I chain a" evidence="8">
    <location>
        <begin position="86"/>
        <end position="132"/>
    </location>
</feature>
<name>A0A9D5GVA4_PEA</name>
<gene>
    <name evidence="9" type="ORF">KIW84_011860</name>
</gene>
<dbReference type="Proteomes" id="UP001058974">
    <property type="component" value="Chromosome 1"/>
</dbReference>
<keyword evidence="6" id="KW-1015">Disulfide bond</keyword>
<evidence type="ECO:0000256" key="7">
    <source>
        <dbReference type="ARBA" id="ARBA00045181"/>
    </source>
</evidence>
<sequence length="145" mass="15781">MQHKTKCSWFSFDQTMASVKLASLIVLFATLGMFLTKNVGAASCNGVCSPFDIPPCGSPLCRCIPVGLVIGKCRNPYGVFLRTNDEHPNLCESDADCRKKGSGNFCGHYPNPDIEYGWCFASKSEAEDVFSKITPKDLLKSVSTA</sequence>
<dbReference type="GO" id="GO:0045735">
    <property type="term" value="F:nutrient reservoir activity"/>
    <property type="evidence" value="ECO:0007669"/>
    <property type="project" value="UniProtKB-KW"/>
</dbReference>
<reference evidence="9 10" key="1">
    <citation type="journal article" date="2022" name="Nat. Genet.">
        <title>Improved pea reference genome and pan-genome highlight genomic features and evolutionary characteristics.</title>
        <authorList>
            <person name="Yang T."/>
            <person name="Liu R."/>
            <person name="Luo Y."/>
            <person name="Hu S."/>
            <person name="Wang D."/>
            <person name="Wang C."/>
            <person name="Pandey M.K."/>
            <person name="Ge S."/>
            <person name="Xu Q."/>
            <person name="Li N."/>
            <person name="Li G."/>
            <person name="Huang Y."/>
            <person name="Saxena R.K."/>
            <person name="Ji Y."/>
            <person name="Li M."/>
            <person name="Yan X."/>
            <person name="He Y."/>
            <person name="Liu Y."/>
            <person name="Wang X."/>
            <person name="Xiang C."/>
            <person name="Varshney R.K."/>
            <person name="Ding H."/>
            <person name="Gao S."/>
            <person name="Zong X."/>
        </authorList>
    </citation>
    <scope>NUCLEOTIDE SEQUENCE [LARGE SCALE GENOMIC DNA]</scope>
    <source>
        <strain evidence="9 10">cv. Zhongwan 6</strain>
    </source>
</reference>
<evidence type="ECO:0000256" key="3">
    <source>
        <dbReference type="ARBA" id="ARBA00022761"/>
    </source>
</evidence>
<dbReference type="Gramene" id="Psat01G0186000-T1">
    <property type="protein sequence ID" value="KAI5442980.1"/>
    <property type="gene ID" value="KIW84_011860"/>
</dbReference>
<keyword evidence="1" id="KW-0800">Toxin</keyword>
<evidence type="ECO:0000256" key="4">
    <source>
        <dbReference type="ARBA" id="ARBA00022854"/>
    </source>
</evidence>
<keyword evidence="10" id="KW-1185">Reference proteome</keyword>
<dbReference type="GO" id="GO:0090729">
    <property type="term" value="F:toxin activity"/>
    <property type="evidence" value="ECO:0007669"/>
    <property type="project" value="UniProtKB-KW"/>
</dbReference>
<comment type="function">
    <text evidence="7">PA1b binds to basic 7S globulin (BG) and stimulates its phosphorylation activity. Involved in the signal transduction system to regulate the growth and differentiation as a hormone peptide. Toxic to various insects through binding to a high affinity binding site in the insect gut.</text>
</comment>
<organism evidence="9 10">
    <name type="scientific">Pisum sativum</name>
    <name type="common">Garden pea</name>
    <name type="synonym">Lathyrus oleraceus</name>
    <dbReference type="NCBI Taxonomy" id="3888"/>
    <lineage>
        <taxon>Eukaryota</taxon>
        <taxon>Viridiplantae</taxon>
        <taxon>Streptophyta</taxon>
        <taxon>Embryophyta</taxon>
        <taxon>Tracheophyta</taxon>
        <taxon>Spermatophyta</taxon>
        <taxon>Magnoliopsida</taxon>
        <taxon>eudicotyledons</taxon>
        <taxon>Gunneridae</taxon>
        <taxon>Pentapetalae</taxon>
        <taxon>rosids</taxon>
        <taxon>fabids</taxon>
        <taxon>Fabales</taxon>
        <taxon>Fabaceae</taxon>
        <taxon>Papilionoideae</taxon>
        <taxon>50 kb inversion clade</taxon>
        <taxon>NPAAA clade</taxon>
        <taxon>Hologalegina</taxon>
        <taxon>IRL clade</taxon>
        <taxon>Fabeae</taxon>
        <taxon>Lathyrus</taxon>
    </lineage>
</organism>
<keyword evidence="3" id="KW-0758">Storage protein</keyword>
<comment type="caution">
    <text evidence="9">The sequence shown here is derived from an EMBL/GenBank/DDBJ whole genome shotgun (WGS) entry which is preliminary data.</text>
</comment>
<evidence type="ECO:0000259" key="8">
    <source>
        <dbReference type="Pfam" id="PF16720"/>
    </source>
</evidence>
<evidence type="ECO:0000256" key="2">
    <source>
        <dbReference type="ARBA" id="ARBA00022729"/>
    </source>
</evidence>
<protein>
    <submittedName>
        <fullName evidence="9">Albumin-1 C</fullName>
    </submittedName>
</protein>
<evidence type="ECO:0000256" key="5">
    <source>
        <dbReference type="ARBA" id="ARBA00023129"/>
    </source>
</evidence>
<keyword evidence="5" id="KW-0708">Seed storage protein</keyword>
<dbReference type="InterPro" id="IPR012512">
    <property type="entry name" value="Albumin_I"/>
</dbReference>
<evidence type="ECO:0000256" key="6">
    <source>
        <dbReference type="ARBA" id="ARBA00023157"/>
    </source>
</evidence>
<evidence type="ECO:0000256" key="1">
    <source>
        <dbReference type="ARBA" id="ARBA00022656"/>
    </source>
</evidence>
<accession>A0A9D5GVA4</accession>
<keyword evidence="2" id="KW-0732">Signal</keyword>
<dbReference type="Pfam" id="PF08027">
    <property type="entry name" value="Albumin_I"/>
    <property type="match status" value="1"/>
</dbReference>
<keyword evidence="4" id="KW-0960">Knottin</keyword>
<dbReference type="AlphaFoldDB" id="A0A9D5GVA4"/>
<proteinExistence type="predicted"/>
<evidence type="ECO:0000313" key="9">
    <source>
        <dbReference type="EMBL" id="KAI5442980.1"/>
    </source>
</evidence>
<dbReference type="SUPFAM" id="SSF57059">
    <property type="entry name" value="omega toxin-like"/>
    <property type="match status" value="1"/>
</dbReference>
<dbReference type="EMBL" id="JAMSHJ010000001">
    <property type="protein sequence ID" value="KAI5442980.1"/>
    <property type="molecule type" value="Genomic_DNA"/>
</dbReference>